<dbReference type="EMBL" id="KL142416">
    <property type="protein sequence ID" value="KDR67283.1"/>
    <property type="molecule type" value="Genomic_DNA"/>
</dbReference>
<sequence length="355" mass="37199">MAITKALSVFILALCAMQTLAIDFTASKWIWTNELDSAGNATPGSRAFRRVFTSSANKTALAANILINADDLFTLYVNGAVVGTGTDYRTASAFCVPLAASTNVFAVNATNLGPARNSAGLLLAVQITYTDGSTQTMVTDSSWRSSVTFTTGFEQLGFDDSAWPAATVEGSFPSKAPWGSITSPPPTSSIAPALCAANWVWTNEVSQGNAPVGSRAFRKVFTLPPGQLATSATIFISVDNEYTLYVQGQLVGSSTDWTSAHSYVVNLVPGFQVTIGVLAKNDDGPAALIAAVEIRSAACPLCPSLKSAVTDGTWKFSTSTPVGFQAPGFDDSTWQNVVVEGKYGVGPWGNIPMAS</sequence>
<dbReference type="InterPro" id="IPR008979">
    <property type="entry name" value="Galactose-bd-like_sf"/>
</dbReference>
<protein>
    <submittedName>
        <fullName evidence="2">Uncharacterized protein</fullName>
    </submittedName>
</protein>
<proteinExistence type="predicted"/>
<organism evidence="2 3">
    <name type="scientific">Galerina marginata (strain CBS 339.88)</name>
    <dbReference type="NCBI Taxonomy" id="685588"/>
    <lineage>
        <taxon>Eukaryota</taxon>
        <taxon>Fungi</taxon>
        <taxon>Dikarya</taxon>
        <taxon>Basidiomycota</taxon>
        <taxon>Agaricomycotina</taxon>
        <taxon>Agaricomycetes</taxon>
        <taxon>Agaricomycetidae</taxon>
        <taxon>Agaricales</taxon>
        <taxon>Agaricineae</taxon>
        <taxon>Strophariaceae</taxon>
        <taxon>Galerina</taxon>
    </lineage>
</organism>
<reference evidence="3" key="1">
    <citation type="journal article" date="2014" name="Proc. Natl. Acad. Sci. U.S.A.">
        <title>Extensive sampling of basidiomycete genomes demonstrates inadequacy of the white-rot/brown-rot paradigm for wood decay fungi.</title>
        <authorList>
            <person name="Riley R."/>
            <person name="Salamov A.A."/>
            <person name="Brown D.W."/>
            <person name="Nagy L.G."/>
            <person name="Floudas D."/>
            <person name="Held B.W."/>
            <person name="Levasseur A."/>
            <person name="Lombard V."/>
            <person name="Morin E."/>
            <person name="Otillar R."/>
            <person name="Lindquist E.A."/>
            <person name="Sun H."/>
            <person name="LaButti K.M."/>
            <person name="Schmutz J."/>
            <person name="Jabbour D."/>
            <person name="Luo H."/>
            <person name="Baker S.E."/>
            <person name="Pisabarro A.G."/>
            <person name="Walton J.D."/>
            <person name="Blanchette R.A."/>
            <person name="Henrissat B."/>
            <person name="Martin F."/>
            <person name="Cullen D."/>
            <person name="Hibbett D.S."/>
            <person name="Grigoriev I.V."/>
        </authorList>
    </citation>
    <scope>NUCLEOTIDE SEQUENCE [LARGE SCALE GENOMIC DNA]</scope>
    <source>
        <strain evidence="3">CBS 339.88</strain>
    </source>
</reference>
<feature type="chain" id="PRO_5001645945" evidence="1">
    <location>
        <begin position="22"/>
        <end position="355"/>
    </location>
</feature>
<evidence type="ECO:0000313" key="2">
    <source>
        <dbReference type="EMBL" id="KDR67283.1"/>
    </source>
</evidence>
<keyword evidence="3" id="KW-1185">Reference proteome</keyword>
<name>A0A067SKH9_GALM3</name>
<evidence type="ECO:0000313" key="3">
    <source>
        <dbReference type="Proteomes" id="UP000027222"/>
    </source>
</evidence>
<feature type="signal peptide" evidence="1">
    <location>
        <begin position="1"/>
        <end position="21"/>
    </location>
</feature>
<dbReference type="SUPFAM" id="SSF49785">
    <property type="entry name" value="Galactose-binding domain-like"/>
    <property type="match status" value="1"/>
</dbReference>
<gene>
    <name evidence="2" type="ORF">GALMADRAFT_232132</name>
</gene>
<dbReference type="HOGENOM" id="CLU_041807_0_0_1"/>
<dbReference type="AlphaFoldDB" id="A0A067SKH9"/>
<dbReference type="Proteomes" id="UP000027222">
    <property type="component" value="Unassembled WGS sequence"/>
</dbReference>
<dbReference type="Gene3D" id="2.60.120.260">
    <property type="entry name" value="Galactose-binding domain-like"/>
    <property type="match status" value="2"/>
</dbReference>
<dbReference type="OrthoDB" id="10036721at2759"/>
<accession>A0A067SKH9</accession>
<dbReference type="STRING" id="685588.A0A067SKH9"/>
<keyword evidence="1" id="KW-0732">Signal</keyword>
<evidence type="ECO:0000256" key="1">
    <source>
        <dbReference type="SAM" id="SignalP"/>
    </source>
</evidence>